<evidence type="ECO:0000313" key="13">
    <source>
        <dbReference type="Proteomes" id="UP000559626"/>
    </source>
</evidence>
<dbReference type="SUPFAM" id="SSF48452">
    <property type="entry name" value="TPR-like"/>
    <property type="match status" value="2"/>
</dbReference>
<dbReference type="Pfam" id="PF02518">
    <property type="entry name" value="HATPase_c"/>
    <property type="match status" value="1"/>
</dbReference>
<keyword evidence="4 10" id="KW-0812">Transmembrane</keyword>
<name>A0A7Y0AHB3_9BACT</name>
<organism evidence="12 13">
    <name type="scientific">Hymenobacter polaris</name>
    <dbReference type="NCBI Taxonomy" id="2682546"/>
    <lineage>
        <taxon>Bacteria</taxon>
        <taxon>Pseudomonadati</taxon>
        <taxon>Bacteroidota</taxon>
        <taxon>Cytophagia</taxon>
        <taxon>Cytophagales</taxon>
        <taxon>Hymenobacteraceae</taxon>
        <taxon>Hymenobacter</taxon>
    </lineage>
</organism>
<evidence type="ECO:0000256" key="6">
    <source>
        <dbReference type="ARBA" id="ARBA00022989"/>
    </source>
</evidence>
<dbReference type="GO" id="GO:0046983">
    <property type="term" value="F:protein dimerization activity"/>
    <property type="evidence" value="ECO:0007669"/>
    <property type="project" value="InterPro"/>
</dbReference>
<evidence type="ECO:0000256" key="10">
    <source>
        <dbReference type="SAM" id="Phobius"/>
    </source>
</evidence>
<dbReference type="Gene3D" id="3.30.565.10">
    <property type="entry name" value="Histidine kinase-like ATPase, C-terminal domain"/>
    <property type="match status" value="1"/>
</dbReference>
<dbReference type="EMBL" id="JABBGH010000003">
    <property type="protein sequence ID" value="NML67100.1"/>
    <property type="molecule type" value="Genomic_DNA"/>
</dbReference>
<comment type="subcellular location">
    <subcellularLocation>
        <location evidence="1">Cell membrane</location>
        <topology evidence="1">Multi-pass membrane protein</topology>
    </subcellularLocation>
</comment>
<keyword evidence="6 10" id="KW-1133">Transmembrane helix</keyword>
<dbReference type="RefSeq" id="WP_169532785.1">
    <property type="nucleotide sequence ID" value="NZ_JABBGH010000003.1"/>
</dbReference>
<dbReference type="Pfam" id="PF13424">
    <property type="entry name" value="TPR_12"/>
    <property type="match status" value="1"/>
</dbReference>
<gene>
    <name evidence="12" type="ORF">HHL22_17985</name>
</gene>
<keyword evidence="2" id="KW-1003">Cell membrane</keyword>
<dbReference type="InterPro" id="IPR036890">
    <property type="entry name" value="HATPase_C_sf"/>
</dbReference>
<dbReference type="InterPro" id="IPR003594">
    <property type="entry name" value="HATPase_dom"/>
</dbReference>
<keyword evidence="3" id="KW-0808">Transferase</keyword>
<evidence type="ECO:0000256" key="4">
    <source>
        <dbReference type="ARBA" id="ARBA00022692"/>
    </source>
</evidence>
<dbReference type="InterPro" id="IPR050482">
    <property type="entry name" value="Sensor_HK_TwoCompSys"/>
</dbReference>
<dbReference type="InterPro" id="IPR011990">
    <property type="entry name" value="TPR-like_helical_dom_sf"/>
</dbReference>
<keyword evidence="8 10" id="KW-0472">Membrane</keyword>
<dbReference type="PROSITE" id="PS50109">
    <property type="entry name" value="HIS_KIN"/>
    <property type="match status" value="1"/>
</dbReference>
<dbReference type="PANTHER" id="PTHR24421:SF37">
    <property type="entry name" value="SENSOR HISTIDINE KINASE NARS"/>
    <property type="match status" value="1"/>
</dbReference>
<sequence>MKLPLRWKGYGVLLLLLLGPCGVGKAQPGQPATTEINAVPDSLLRLALTNSLPDTAKVNRLNAAAFALRINRSLLTRRLAKQAFNLAQTLGYQVGMINANLNLGYYYRGCNKYDSALYYTHAAMRTAKQLHRQYDLTRGLYNIARVYSEQGNYSKALAYNMDGLALARAIHNPKAELFQLIELGLIGCALGEYSTASKQFEQAMLLAQRLKDYVGMGHAYSGLGDLNRQQGRWSLAGYYYTEAAASYRHVFNDTGLLSIELSVNDMVGRQGNHAAARRAAQHLMRQARAASLPGMVARAQLLIARACLAVGQPDSARYYAVQSLATVQHSGVKSDARDAALILAQATSQLGQWQAAYRYQVLAGAYADSLTGQATRRRVAGLQEAVARSRQQARLRLLGQQERLRAQQQELRNLRRHQQLLVATALAALALALAAWSLWYYRRRENQRLLALRTRIAADLHDEVGSVLTQISMQSTLLREGNYTPTQQQIYLDQMVDASRLAARQLSDAVWSIDARYDSAASLLDRLRDHAYEVLTPAGLEILFAADPVLADTTIPLPVRQALYYIYKEALHNVVKHAQAQQIRVRLRLLGPLLELEVCDDGRGIAAVPRVGGQGLRNMRMRAAAVGGSVSVVTAADVVMPGVQLTARLPLSKRAA</sequence>
<feature type="coiled-coil region" evidence="9">
    <location>
        <begin position="390"/>
        <end position="417"/>
    </location>
</feature>
<evidence type="ECO:0000256" key="3">
    <source>
        <dbReference type="ARBA" id="ARBA00022679"/>
    </source>
</evidence>
<comment type="caution">
    <text evidence="12">The sequence shown here is derived from an EMBL/GenBank/DDBJ whole genome shotgun (WGS) entry which is preliminary data.</text>
</comment>
<feature type="domain" description="Histidine kinase" evidence="11">
    <location>
        <begin position="459"/>
        <end position="653"/>
    </location>
</feature>
<dbReference type="Gene3D" id="1.25.40.10">
    <property type="entry name" value="Tetratricopeptide repeat domain"/>
    <property type="match status" value="2"/>
</dbReference>
<feature type="transmembrane region" description="Helical" evidence="10">
    <location>
        <begin position="420"/>
        <end position="441"/>
    </location>
</feature>
<dbReference type="CDD" id="cd16917">
    <property type="entry name" value="HATPase_UhpB-NarQ-NarX-like"/>
    <property type="match status" value="1"/>
</dbReference>
<evidence type="ECO:0000256" key="5">
    <source>
        <dbReference type="ARBA" id="ARBA00022777"/>
    </source>
</evidence>
<evidence type="ECO:0000313" key="12">
    <source>
        <dbReference type="EMBL" id="NML67100.1"/>
    </source>
</evidence>
<accession>A0A7Y0AHB3</accession>
<dbReference type="InterPro" id="IPR011712">
    <property type="entry name" value="Sig_transdc_His_kin_sub3_dim/P"/>
</dbReference>
<dbReference type="SUPFAM" id="SSF55874">
    <property type="entry name" value="ATPase domain of HSP90 chaperone/DNA topoisomerase II/histidine kinase"/>
    <property type="match status" value="1"/>
</dbReference>
<evidence type="ECO:0000256" key="9">
    <source>
        <dbReference type="SAM" id="Coils"/>
    </source>
</evidence>
<dbReference type="GO" id="GO:0005886">
    <property type="term" value="C:plasma membrane"/>
    <property type="evidence" value="ECO:0007669"/>
    <property type="project" value="UniProtKB-SubCell"/>
</dbReference>
<evidence type="ECO:0000256" key="8">
    <source>
        <dbReference type="ARBA" id="ARBA00023136"/>
    </source>
</evidence>
<keyword evidence="5" id="KW-0418">Kinase</keyword>
<dbReference type="PANTHER" id="PTHR24421">
    <property type="entry name" value="NITRATE/NITRITE SENSOR PROTEIN NARX-RELATED"/>
    <property type="match status" value="1"/>
</dbReference>
<dbReference type="InterPro" id="IPR019734">
    <property type="entry name" value="TPR_rpt"/>
</dbReference>
<dbReference type="InterPro" id="IPR005467">
    <property type="entry name" value="His_kinase_dom"/>
</dbReference>
<proteinExistence type="predicted"/>
<keyword evidence="9" id="KW-0175">Coiled coil</keyword>
<protein>
    <submittedName>
        <fullName evidence="12">Tetratricopeptide repeat protein</fullName>
    </submittedName>
</protein>
<dbReference type="SMART" id="SM00028">
    <property type="entry name" value="TPR"/>
    <property type="match status" value="5"/>
</dbReference>
<dbReference type="GO" id="GO:0000155">
    <property type="term" value="F:phosphorelay sensor kinase activity"/>
    <property type="evidence" value="ECO:0007669"/>
    <property type="project" value="InterPro"/>
</dbReference>
<dbReference type="Proteomes" id="UP000559626">
    <property type="component" value="Unassembled WGS sequence"/>
</dbReference>
<evidence type="ECO:0000256" key="2">
    <source>
        <dbReference type="ARBA" id="ARBA00022475"/>
    </source>
</evidence>
<dbReference type="SMART" id="SM00387">
    <property type="entry name" value="HATPase_c"/>
    <property type="match status" value="1"/>
</dbReference>
<evidence type="ECO:0000256" key="7">
    <source>
        <dbReference type="ARBA" id="ARBA00023012"/>
    </source>
</evidence>
<dbReference type="AlphaFoldDB" id="A0A7Y0AHB3"/>
<keyword evidence="7" id="KW-0902">Two-component regulatory system</keyword>
<reference evidence="12 13" key="1">
    <citation type="submission" date="2020-04" db="EMBL/GenBank/DDBJ databases">
        <title>Hymenobacter polaris sp. nov., isolated from Arctic soil.</title>
        <authorList>
            <person name="Dahal R.H."/>
        </authorList>
    </citation>
    <scope>NUCLEOTIDE SEQUENCE [LARGE SCALE GENOMIC DNA]</scope>
    <source>
        <strain evidence="12 13">RP-2-7</strain>
    </source>
</reference>
<dbReference type="Pfam" id="PF07730">
    <property type="entry name" value="HisKA_3"/>
    <property type="match status" value="1"/>
</dbReference>
<keyword evidence="13" id="KW-1185">Reference proteome</keyword>
<evidence type="ECO:0000259" key="11">
    <source>
        <dbReference type="PROSITE" id="PS50109"/>
    </source>
</evidence>
<evidence type="ECO:0000256" key="1">
    <source>
        <dbReference type="ARBA" id="ARBA00004651"/>
    </source>
</evidence>